<dbReference type="RefSeq" id="WP_084252358.1">
    <property type="nucleotide sequence ID" value="NZ_BDCR01000003.1"/>
</dbReference>
<feature type="transmembrane region" description="Helical" evidence="1">
    <location>
        <begin position="205"/>
        <end position="223"/>
    </location>
</feature>
<name>A0A171A717_9BACT</name>
<reference evidence="4" key="2">
    <citation type="journal article" date="2017" name="Genome Announc.">
        <title>Draft genome sequence of Paludibacter jiangxiensis NM7(T), a propionate-producing fermentative bacterium.</title>
        <authorList>
            <person name="Qiu Y.-L."/>
            <person name="Tourlousse D.M."/>
            <person name="Matsuura N."/>
            <person name="Ohashi A."/>
            <person name="Sekiguchi Y."/>
        </authorList>
    </citation>
    <scope>NUCLEOTIDE SEQUENCE [LARGE SCALE GENOMIC DNA]</scope>
    <source>
        <strain evidence="4">NM7</strain>
    </source>
</reference>
<keyword evidence="1" id="KW-1133">Transmembrane helix</keyword>
<comment type="caution">
    <text evidence="3">The sequence shown here is derived from an EMBL/GenBank/DDBJ whole genome shotgun (WGS) entry which is preliminary data.</text>
</comment>
<feature type="transmembrane region" description="Helical" evidence="1">
    <location>
        <begin position="138"/>
        <end position="156"/>
    </location>
</feature>
<protein>
    <submittedName>
        <fullName evidence="3">Undecaprenyl-diphosphatase</fullName>
    </submittedName>
</protein>
<dbReference type="Pfam" id="PF01569">
    <property type="entry name" value="PAP2"/>
    <property type="match status" value="1"/>
</dbReference>
<feature type="transmembrane region" description="Helical" evidence="1">
    <location>
        <begin position="58"/>
        <end position="80"/>
    </location>
</feature>
<dbReference type="OrthoDB" id="9789113at2"/>
<dbReference type="Proteomes" id="UP000076586">
    <property type="component" value="Unassembled WGS sequence"/>
</dbReference>
<dbReference type="SMART" id="SM00014">
    <property type="entry name" value="acidPPc"/>
    <property type="match status" value="1"/>
</dbReference>
<proteinExistence type="predicted"/>
<feature type="transmembrane region" description="Helical" evidence="1">
    <location>
        <begin position="29"/>
        <end position="51"/>
    </location>
</feature>
<organism evidence="3 4">
    <name type="scientific">Paludibacter jiangxiensis</name>
    <dbReference type="NCBI Taxonomy" id="681398"/>
    <lineage>
        <taxon>Bacteria</taxon>
        <taxon>Pseudomonadati</taxon>
        <taxon>Bacteroidota</taxon>
        <taxon>Bacteroidia</taxon>
        <taxon>Bacteroidales</taxon>
        <taxon>Paludibacteraceae</taxon>
        <taxon>Paludibacter</taxon>
    </lineage>
</organism>
<feature type="domain" description="Phosphatidic acid phosphatase type 2/haloperoxidase" evidence="2">
    <location>
        <begin position="62"/>
        <end position="177"/>
    </location>
</feature>
<sequence>MYLPEPLVEWDKHLLLFINQHNSSWLDSFYWTLSGSLFPIVFGVVLLFLLVKDNGVKTVWYLIFLGLTILLADNISSAIIKPVVARLRPSHDPSIMNLLHIVHDYRGGMYGFVSSHAANTFGVALFLSLLLRNHLLSFSFFIWAALTSYSRMYLGVHYPVDIIGGMVVGLLSGACCFLLMEMLAPKILKSQNLDTPPYLPVRERSYFLIVYGVTFLIIAIKSFF</sequence>
<dbReference type="PANTHER" id="PTHR14969:SF13">
    <property type="entry name" value="AT30094P"/>
    <property type="match status" value="1"/>
</dbReference>
<evidence type="ECO:0000256" key="1">
    <source>
        <dbReference type="SAM" id="Phobius"/>
    </source>
</evidence>
<keyword evidence="1" id="KW-0812">Transmembrane</keyword>
<gene>
    <name evidence="3" type="ORF">PJIAN_3676</name>
</gene>
<feature type="transmembrane region" description="Helical" evidence="1">
    <location>
        <begin position="109"/>
        <end position="131"/>
    </location>
</feature>
<dbReference type="PANTHER" id="PTHR14969">
    <property type="entry name" value="SPHINGOSINE-1-PHOSPHATE PHOSPHOHYDROLASE"/>
    <property type="match status" value="1"/>
</dbReference>
<keyword evidence="4" id="KW-1185">Reference proteome</keyword>
<dbReference type="InterPro" id="IPR000326">
    <property type="entry name" value="PAP2/HPO"/>
</dbReference>
<accession>A0A171A717</accession>
<evidence type="ECO:0000313" key="4">
    <source>
        <dbReference type="Proteomes" id="UP000076586"/>
    </source>
</evidence>
<feature type="transmembrane region" description="Helical" evidence="1">
    <location>
        <begin position="162"/>
        <end position="184"/>
    </location>
</feature>
<reference evidence="4" key="1">
    <citation type="submission" date="2016-04" db="EMBL/GenBank/DDBJ databases">
        <title>Draft genome sequence of Paludibacter jiangxiensis strain NM7.</title>
        <authorList>
            <person name="Qiu Y."/>
            <person name="Matsuura N."/>
            <person name="Ohashi A."/>
            <person name="Tourlousse M.D."/>
            <person name="Sekiguchi Y."/>
        </authorList>
    </citation>
    <scope>NUCLEOTIDE SEQUENCE [LARGE SCALE GENOMIC DNA]</scope>
    <source>
        <strain evidence="4">NM7</strain>
    </source>
</reference>
<dbReference type="STRING" id="681398.PJIAN_3676"/>
<evidence type="ECO:0000313" key="3">
    <source>
        <dbReference type="EMBL" id="GAT63350.1"/>
    </source>
</evidence>
<dbReference type="InterPro" id="IPR036938">
    <property type="entry name" value="PAP2/HPO_sf"/>
</dbReference>
<dbReference type="Gene3D" id="1.20.144.10">
    <property type="entry name" value="Phosphatidic acid phosphatase type 2/haloperoxidase"/>
    <property type="match status" value="2"/>
</dbReference>
<evidence type="ECO:0000259" key="2">
    <source>
        <dbReference type="SMART" id="SM00014"/>
    </source>
</evidence>
<keyword evidence="1" id="KW-0472">Membrane</keyword>
<dbReference type="EMBL" id="BDCR01000003">
    <property type="protein sequence ID" value="GAT63350.1"/>
    <property type="molecule type" value="Genomic_DNA"/>
</dbReference>
<dbReference type="SUPFAM" id="SSF48317">
    <property type="entry name" value="Acid phosphatase/Vanadium-dependent haloperoxidase"/>
    <property type="match status" value="1"/>
</dbReference>
<dbReference type="AlphaFoldDB" id="A0A171A717"/>